<protein>
    <recommendedName>
        <fullName evidence="4">Polymorphic outer membrane protein</fullName>
    </recommendedName>
</protein>
<reference evidence="2" key="2">
    <citation type="journal article" date="2007" name="Science">
        <title>Draft genome sequence of the sexually transmitted pathogen Trichomonas vaginalis.</title>
        <authorList>
            <person name="Carlton J.M."/>
            <person name="Hirt R.P."/>
            <person name="Silva J.C."/>
            <person name="Delcher A.L."/>
            <person name="Schatz M."/>
            <person name="Zhao Q."/>
            <person name="Wortman J.R."/>
            <person name="Bidwell S.L."/>
            <person name="Alsmark U.C.M."/>
            <person name="Besteiro S."/>
            <person name="Sicheritz-Ponten T."/>
            <person name="Noel C.J."/>
            <person name="Dacks J.B."/>
            <person name="Foster P.G."/>
            <person name="Simillion C."/>
            <person name="Van de Peer Y."/>
            <person name="Miranda-Saavedra D."/>
            <person name="Barton G.J."/>
            <person name="Westrop G.D."/>
            <person name="Mueller S."/>
            <person name="Dessi D."/>
            <person name="Fiori P.L."/>
            <person name="Ren Q."/>
            <person name="Paulsen I."/>
            <person name="Zhang H."/>
            <person name="Bastida-Corcuera F.D."/>
            <person name="Simoes-Barbosa A."/>
            <person name="Brown M.T."/>
            <person name="Hayes R.D."/>
            <person name="Mukherjee M."/>
            <person name="Okumura C.Y."/>
            <person name="Schneider R."/>
            <person name="Smith A.J."/>
            <person name="Vanacova S."/>
            <person name="Villalvazo M."/>
            <person name="Haas B.J."/>
            <person name="Pertea M."/>
            <person name="Feldblyum T.V."/>
            <person name="Utterback T.R."/>
            <person name="Shu C.L."/>
            <person name="Osoegawa K."/>
            <person name="de Jong P.J."/>
            <person name="Hrdy I."/>
            <person name="Horvathova L."/>
            <person name="Zubacova Z."/>
            <person name="Dolezal P."/>
            <person name="Malik S.B."/>
            <person name="Logsdon J.M. Jr."/>
            <person name="Henze K."/>
            <person name="Gupta A."/>
            <person name="Wang C.C."/>
            <person name="Dunne R.L."/>
            <person name="Upcroft J.A."/>
            <person name="Upcroft P."/>
            <person name="White O."/>
            <person name="Salzberg S.L."/>
            <person name="Tang P."/>
            <person name="Chiu C.-H."/>
            <person name="Lee Y.-S."/>
            <person name="Embley T.M."/>
            <person name="Coombs G.H."/>
            <person name="Mottram J.C."/>
            <person name="Tachezy J."/>
            <person name="Fraser-Liggett C.M."/>
            <person name="Johnson P.J."/>
        </authorList>
    </citation>
    <scope>NUCLEOTIDE SEQUENCE [LARGE SCALE GENOMIC DNA]</scope>
    <source>
        <strain evidence="2">G3</strain>
    </source>
</reference>
<dbReference type="InParanoid" id="A2EYW4"/>
<dbReference type="KEGG" id="tva:4760015"/>
<evidence type="ECO:0000256" key="1">
    <source>
        <dbReference type="SAM" id="Phobius"/>
    </source>
</evidence>
<accession>A2EYW4</accession>
<proteinExistence type="predicted"/>
<dbReference type="Proteomes" id="UP000001542">
    <property type="component" value="Unassembled WGS sequence"/>
</dbReference>
<evidence type="ECO:0000313" key="2">
    <source>
        <dbReference type="EMBL" id="EAY02183.1"/>
    </source>
</evidence>
<keyword evidence="1" id="KW-0812">Transmembrane</keyword>
<keyword evidence="3" id="KW-1185">Reference proteome</keyword>
<evidence type="ECO:0008006" key="4">
    <source>
        <dbReference type="Google" id="ProtNLM"/>
    </source>
</evidence>
<evidence type="ECO:0000313" key="3">
    <source>
        <dbReference type="Proteomes" id="UP000001542"/>
    </source>
</evidence>
<dbReference type="AlphaFoldDB" id="A2EYW4"/>
<gene>
    <name evidence="2" type="ORF">TVAG_213830</name>
</gene>
<dbReference type="RefSeq" id="XP_001330586.1">
    <property type="nucleotide sequence ID" value="XM_001330550.1"/>
</dbReference>
<dbReference type="VEuPathDB" id="TrichDB:TVAGG3_0254160"/>
<dbReference type="VEuPathDB" id="TrichDB:TVAG_213830"/>
<keyword evidence="1" id="KW-0472">Membrane</keyword>
<name>A2EYW4_TRIV3</name>
<organism evidence="2 3">
    <name type="scientific">Trichomonas vaginalis (strain ATCC PRA-98 / G3)</name>
    <dbReference type="NCBI Taxonomy" id="412133"/>
    <lineage>
        <taxon>Eukaryota</taxon>
        <taxon>Metamonada</taxon>
        <taxon>Parabasalia</taxon>
        <taxon>Trichomonadida</taxon>
        <taxon>Trichomonadidae</taxon>
        <taxon>Trichomonas</taxon>
    </lineage>
</organism>
<dbReference type="EMBL" id="DS113544">
    <property type="protein sequence ID" value="EAY02183.1"/>
    <property type="molecule type" value="Genomic_DNA"/>
</dbReference>
<reference evidence="2" key="1">
    <citation type="submission" date="2006-10" db="EMBL/GenBank/DDBJ databases">
        <authorList>
            <person name="Amadeo P."/>
            <person name="Zhao Q."/>
            <person name="Wortman J."/>
            <person name="Fraser-Liggett C."/>
            <person name="Carlton J."/>
        </authorList>
    </citation>
    <scope>NUCLEOTIDE SEQUENCE</scope>
    <source>
        <strain evidence="2">G3</strain>
    </source>
</reference>
<feature type="transmembrane region" description="Helical" evidence="1">
    <location>
        <begin position="179"/>
        <end position="199"/>
    </location>
</feature>
<sequence>MNDNTYGLFSATDSSLKLSEIYIGQNQAMHGSCIFGFNSSILLIDSKIECCYSSGNGGAIYVYDGNISLLNIIFFSNSAQLGGDIYLTGKFNATLDHIKSSKSMAYIIGKCIYADGTGIITVNRSQFNYHIEEEAIYCEDGVNITFDNNRKPLLRQNATRNINVIKYQQKVKVKKETHYILFVMLSFVTIVVVLVAVYANRAMKRGKVEQILHELGKANDTKFK</sequence>
<dbReference type="OrthoDB" id="126597at2759"/>
<keyword evidence="1" id="KW-1133">Transmembrane helix</keyword>